<keyword evidence="5" id="KW-1185">Reference proteome</keyword>
<evidence type="ECO:0000259" key="2">
    <source>
        <dbReference type="Pfam" id="PF10433"/>
    </source>
</evidence>
<evidence type="ECO:0000259" key="3">
    <source>
        <dbReference type="Pfam" id="PF23726"/>
    </source>
</evidence>
<dbReference type="Pfam" id="PF10433">
    <property type="entry name" value="Beta-prop_RSE1_1st"/>
    <property type="match status" value="1"/>
</dbReference>
<dbReference type="InterPro" id="IPR058543">
    <property type="entry name" value="Beta-prop_RSE1/DDB1/CPSF1_2nd"/>
</dbReference>
<dbReference type="PANTHER" id="PTHR10644">
    <property type="entry name" value="DNA REPAIR/RNA PROCESSING CPSF FAMILY"/>
    <property type="match status" value="1"/>
</dbReference>
<dbReference type="InterPro" id="IPR015943">
    <property type="entry name" value="WD40/YVTN_repeat-like_dom_sf"/>
</dbReference>
<feature type="compositionally biased region" description="Polar residues" evidence="1">
    <location>
        <begin position="1293"/>
        <end position="1304"/>
    </location>
</feature>
<comment type="caution">
    <text evidence="4">The sequence shown here is derived from an EMBL/GenBank/DDBJ whole genome shotgun (WGS) entry which is preliminary data.</text>
</comment>
<proteinExistence type="predicted"/>
<feature type="domain" description="RSE1/DDB1/CPSF1 first beta-propeller" evidence="2">
    <location>
        <begin position="121"/>
        <end position="530"/>
    </location>
</feature>
<accession>A0A8K0NGA6</accession>
<dbReference type="EMBL" id="SRPY01000368">
    <property type="protein sequence ID" value="KAG5925491.1"/>
    <property type="molecule type" value="Genomic_DNA"/>
</dbReference>
<dbReference type="OrthoDB" id="20774at2759"/>
<dbReference type="Pfam" id="PF23726">
    <property type="entry name" value="Beta-prop_RSE1_2nd"/>
    <property type="match status" value="1"/>
</dbReference>
<gene>
    <name evidence="4" type="ORF">E4U42_004229</name>
</gene>
<protein>
    <recommendedName>
        <fullName evidence="6">Cleavage/polyadenylation specificity factor A subunit N-terminal domain-containing protein</fullName>
    </recommendedName>
</protein>
<dbReference type="InterPro" id="IPR050358">
    <property type="entry name" value="RSE1/DDB1/CFT1"/>
</dbReference>
<evidence type="ECO:0008006" key="6">
    <source>
        <dbReference type="Google" id="ProtNLM"/>
    </source>
</evidence>
<name>A0A8K0NGA6_9HYPO</name>
<feature type="region of interest" description="Disordered" evidence="1">
    <location>
        <begin position="1293"/>
        <end position="1314"/>
    </location>
</feature>
<organism evidence="4 5">
    <name type="scientific">Claviceps africana</name>
    <dbReference type="NCBI Taxonomy" id="83212"/>
    <lineage>
        <taxon>Eukaryota</taxon>
        <taxon>Fungi</taxon>
        <taxon>Dikarya</taxon>
        <taxon>Ascomycota</taxon>
        <taxon>Pezizomycotina</taxon>
        <taxon>Sordariomycetes</taxon>
        <taxon>Hypocreomycetidae</taxon>
        <taxon>Hypocreales</taxon>
        <taxon>Clavicipitaceae</taxon>
        <taxon>Claviceps</taxon>
    </lineage>
</organism>
<dbReference type="SUPFAM" id="SSF69322">
    <property type="entry name" value="Tricorn protease domain 2"/>
    <property type="match status" value="1"/>
</dbReference>
<feature type="domain" description="RSE1/DDB1/CPSF1 second beta-propeller" evidence="3">
    <location>
        <begin position="617"/>
        <end position="887"/>
    </location>
</feature>
<sequence length="1395" mass="153879">MDHGRPDGLQHLRVRSQHLELSHDFHRAAAVTARATGRLHVVFHSILLRPRLPLPILKAGCHGCNNMAFQTSILRNGEWVTETVNLQAALKASVAPKAATRPHLDPPSCGILSRTIVESPVVHWILPARLRSEAHNDIAFVGDHFVQISELRRDGQLHEVARKSDFGCRIRGAVVLGHPLQHDLDDDDQADIIKSEDEDTLMQELPGTGDAVPDRALPPQLLVLMLESGDSVYICLGRPPNAAVDFVFGKHESPKNMAYLGHLLSIDSSSRYMAAASPDGILVIYEFRSMHEIKERYRDYGSIDPVKSTRIRVLNGIIQKLEFLYPRPEDDYHIILLLIVTKKERSSPEPVSRMVIYEWEVGDNLREVFAEEKIGNRLPKEHRMPSLLIPLRFNTAFIAVSQPDIGIVKDCLSGAAVFEVLQTNTPRTTRLHHGLERPLWTAWSRPFRRKEYFEKTDIIYLAREDGAIIHVEIDAPELVPSVTNVGCLDTNINTAFSTAYDIFTDVLVIGGDSGPGGIWKLAPRTDLERVSELPNWSPVVDVATSARNSLPEPNILYSKPDMLFSASGRGFKGNVTQWRWGIQGRIGLEIDPGEPTRRAWGFSMGSGPGVHGLYGLLALPNASIVLRFSKDFAQVDSLEAESTAFDLASRTLDAYQTDSGVIIQVTESSISLISASHSSRRPLGDILPMGDQTAENAFCGNDVVALTTTSSRSPSQIHTIAINGLQTSLIRSWDIPGEVTCGSIFEFAGNKLVIAASAVDGISWISVFSVDGKVIVTQVLDRKTNVQSTRETAADVYAFEPLTSICAIYAGVDSTTFVAGTRCGYLLTIRLCDQELQPISWISEVMGVAPVDVFPVRGSFYGGTAALACADNDLIMMTQFSETSLRFQTKNYIWLTDSNDSSMPSPRVHSAFSLGLSLSGGYAGHTSIMVLAGSRILFADVWPHYALVPRSLPLNGTPTRIIFSHAWNCLVVAMLKGDKPALEFIDPGTGKHMAAASDKDKNSLDFISGLGHSGDRIYGLSEWLYVKDGKTFAFLLVGTKDGRLLIISVNKSESRCGDSDVGQLQYWTRYKKLFGKPIYSVVGDEDGIIFCVDKTIHWDVLDLTEKKLKQMKKYELDSPATSLRVSNNKIFALTTLHSLEVIDHRTGMGDDMVLSHTDSIARTTVHMVDIGTNTGFPSDSRWPVTMLSDTGGGIAGVWVPWGHPNKEFEVIFKSVLPTSVRRFAYANGRAPWLRCEEQTRYGVIASTEGGADVLGVSLDGSLRHFTLIDVELWRLLSLIQNLAQRSRHVNSCRTSLSDSESTGSDDGLDMEPRPHPELMHIDGDLLGRCLKHRLLEKLVGNGDGFELFREYLDGLEGGRWTENFGDGMGQSEEERQGAYFGLGYDVLAHLLTPVL</sequence>
<dbReference type="InterPro" id="IPR018846">
    <property type="entry name" value="Beta-prop_RSE1/DDB1/CPSF1_1st"/>
</dbReference>
<evidence type="ECO:0000313" key="5">
    <source>
        <dbReference type="Proteomes" id="UP000811619"/>
    </source>
</evidence>
<reference evidence="4" key="1">
    <citation type="journal article" date="2020" name="bioRxiv">
        <title>Whole genome comparisons of ergot fungi reveals the divergence and evolution of species within the genus Claviceps are the result of varying mechanisms driving genome evolution and host range expansion.</title>
        <authorList>
            <person name="Wyka S.A."/>
            <person name="Mondo S.J."/>
            <person name="Liu M."/>
            <person name="Dettman J."/>
            <person name="Nalam V."/>
            <person name="Broders K.D."/>
        </authorList>
    </citation>
    <scope>NUCLEOTIDE SEQUENCE</scope>
    <source>
        <strain evidence="4">CCC 489</strain>
    </source>
</reference>
<evidence type="ECO:0000256" key="1">
    <source>
        <dbReference type="SAM" id="MobiDB-lite"/>
    </source>
</evidence>
<dbReference type="Proteomes" id="UP000811619">
    <property type="component" value="Unassembled WGS sequence"/>
</dbReference>
<evidence type="ECO:0000313" key="4">
    <source>
        <dbReference type="EMBL" id="KAG5925491.1"/>
    </source>
</evidence>
<dbReference type="Gene3D" id="2.130.10.10">
    <property type="entry name" value="YVTN repeat-like/Quinoprotein amine dehydrogenase"/>
    <property type="match status" value="1"/>
</dbReference>